<sequence>MRWSNVCLAIGMAQIAACTPLPLVVKERLDVFSDNLNGPVTILRTRSTRHLSDATPLPASLRNKLTQSPVELDMPSSRPIDPAFLPRLSKHRNSKVQSLGHEPVPSEHFDMPEDEDVLEISEADVEATLSSFARPGMPCHYAKQPRERNDMLVICLAASFLLVVVTVETWGSYKHRRQGAIRLAEGSTRPPPQSVVADVEGSKELWDEKQDVRQD</sequence>
<name>A0AAN7AN24_9PEZI</name>
<keyword evidence="3" id="KW-0732">Signal</keyword>
<dbReference type="Proteomes" id="UP001302126">
    <property type="component" value="Unassembled WGS sequence"/>
</dbReference>
<accession>A0AAN7AN24</accession>
<dbReference type="EMBL" id="MU864353">
    <property type="protein sequence ID" value="KAK4192759.1"/>
    <property type="molecule type" value="Genomic_DNA"/>
</dbReference>
<feature type="signal peptide" evidence="3">
    <location>
        <begin position="1"/>
        <end position="18"/>
    </location>
</feature>
<reference evidence="4" key="2">
    <citation type="submission" date="2023-05" db="EMBL/GenBank/DDBJ databases">
        <authorList>
            <consortium name="Lawrence Berkeley National Laboratory"/>
            <person name="Steindorff A."/>
            <person name="Hensen N."/>
            <person name="Bonometti L."/>
            <person name="Westerberg I."/>
            <person name="Brannstrom I.O."/>
            <person name="Guillou S."/>
            <person name="Cros-Aarteil S."/>
            <person name="Calhoun S."/>
            <person name="Haridas S."/>
            <person name="Kuo A."/>
            <person name="Mondo S."/>
            <person name="Pangilinan J."/>
            <person name="Riley R."/>
            <person name="Labutti K."/>
            <person name="Andreopoulos B."/>
            <person name="Lipzen A."/>
            <person name="Chen C."/>
            <person name="Yanf M."/>
            <person name="Daum C."/>
            <person name="Ng V."/>
            <person name="Clum A."/>
            <person name="Ohm R."/>
            <person name="Martin F."/>
            <person name="Silar P."/>
            <person name="Natvig D."/>
            <person name="Lalanne C."/>
            <person name="Gautier V."/>
            <person name="Ament-Velasquez S.L."/>
            <person name="Kruys A."/>
            <person name="Hutchinson M.I."/>
            <person name="Powell A.J."/>
            <person name="Barry K."/>
            <person name="Miller A.N."/>
            <person name="Grigoriev I.V."/>
            <person name="Debuchy R."/>
            <person name="Gladieux P."/>
            <person name="Thoren M.H."/>
            <person name="Johannesson H."/>
        </authorList>
    </citation>
    <scope>NUCLEOTIDE SEQUENCE</scope>
    <source>
        <strain evidence="4">PSN309</strain>
    </source>
</reference>
<dbReference type="AlphaFoldDB" id="A0AAN7AN24"/>
<keyword evidence="2" id="KW-0472">Membrane</keyword>
<proteinExistence type="predicted"/>
<feature type="compositionally biased region" description="Basic and acidic residues" evidence="1">
    <location>
        <begin position="200"/>
        <end position="215"/>
    </location>
</feature>
<comment type="caution">
    <text evidence="4">The sequence shown here is derived from an EMBL/GenBank/DDBJ whole genome shotgun (WGS) entry which is preliminary data.</text>
</comment>
<protein>
    <submittedName>
        <fullName evidence="4">Uncharacterized protein</fullName>
    </submittedName>
</protein>
<evidence type="ECO:0000313" key="5">
    <source>
        <dbReference type="Proteomes" id="UP001302126"/>
    </source>
</evidence>
<evidence type="ECO:0000313" key="4">
    <source>
        <dbReference type="EMBL" id="KAK4192759.1"/>
    </source>
</evidence>
<evidence type="ECO:0000256" key="2">
    <source>
        <dbReference type="SAM" id="Phobius"/>
    </source>
</evidence>
<keyword evidence="5" id="KW-1185">Reference proteome</keyword>
<feature type="region of interest" description="Disordered" evidence="1">
    <location>
        <begin position="185"/>
        <end position="215"/>
    </location>
</feature>
<gene>
    <name evidence="4" type="ORF">QBC35DRAFT_201893</name>
</gene>
<evidence type="ECO:0000256" key="3">
    <source>
        <dbReference type="SAM" id="SignalP"/>
    </source>
</evidence>
<keyword evidence="2" id="KW-0812">Transmembrane</keyword>
<feature type="chain" id="PRO_5042920166" evidence="3">
    <location>
        <begin position="19"/>
        <end position="215"/>
    </location>
</feature>
<reference evidence="4" key="1">
    <citation type="journal article" date="2023" name="Mol. Phylogenet. Evol.">
        <title>Genome-scale phylogeny and comparative genomics of the fungal order Sordariales.</title>
        <authorList>
            <person name="Hensen N."/>
            <person name="Bonometti L."/>
            <person name="Westerberg I."/>
            <person name="Brannstrom I.O."/>
            <person name="Guillou S."/>
            <person name="Cros-Aarteil S."/>
            <person name="Calhoun S."/>
            <person name="Haridas S."/>
            <person name="Kuo A."/>
            <person name="Mondo S."/>
            <person name="Pangilinan J."/>
            <person name="Riley R."/>
            <person name="LaButti K."/>
            <person name="Andreopoulos B."/>
            <person name="Lipzen A."/>
            <person name="Chen C."/>
            <person name="Yan M."/>
            <person name="Daum C."/>
            <person name="Ng V."/>
            <person name="Clum A."/>
            <person name="Steindorff A."/>
            <person name="Ohm R.A."/>
            <person name="Martin F."/>
            <person name="Silar P."/>
            <person name="Natvig D.O."/>
            <person name="Lalanne C."/>
            <person name="Gautier V."/>
            <person name="Ament-Velasquez S.L."/>
            <person name="Kruys A."/>
            <person name="Hutchinson M.I."/>
            <person name="Powell A.J."/>
            <person name="Barry K."/>
            <person name="Miller A.N."/>
            <person name="Grigoriev I.V."/>
            <person name="Debuchy R."/>
            <person name="Gladieux P."/>
            <person name="Hiltunen Thoren M."/>
            <person name="Johannesson H."/>
        </authorList>
    </citation>
    <scope>NUCLEOTIDE SEQUENCE</scope>
    <source>
        <strain evidence="4">PSN309</strain>
    </source>
</reference>
<feature type="transmembrane region" description="Helical" evidence="2">
    <location>
        <begin position="151"/>
        <end position="173"/>
    </location>
</feature>
<evidence type="ECO:0000256" key="1">
    <source>
        <dbReference type="SAM" id="MobiDB-lite"/>
    </source>
</evidence>
<organism evidence="4 5">
    <name type="scientific">Podospora australis</name>
    <dbReference type="NCBI Taxonomy" id="1536484"/>
    <lineage>
        <taxon>Eukaryota</taxon>
        <taxon>Fungi</taxon>
        <taxon>Dikarya</taxon>
        <taxon>Ascomycota</taxon>
        <taxon>Pezizomycotina</taxon>
        <taxon>Sordariomycetes</taxon>
        <taxon>Sordariomycetidae</taxon>
        <taxon>Sordariales</taxon>
        <taxon>Podosporaceae</taxon>
        <taxon>Podospora</taxon>
    </lineage>
</organism>
<keyword evidence="2" id="KW-1133">Transmembrane helix</keyword>